<accession>A0A232EGV5</accession>
<dbReference type="EMBL" id="NNAY01004661">
    <property type="protein sequence ID" value="OXU17590.1"/>
    <property type="molecule type" value="Genomic_DNA"/>
</dbReference>
<dbReference type="AlphaFoldDB" id="A0A232EGV5"/>
<comment type="caution">
    <text evidence="1">The sequence shown here is derived from an EMBL/GenBank/DDBJ whole genome shotgun (WGS) entry which is preliminary data.</text>
</comment>
<gene>
    <name evidence="1" type="ORF">TSAR_016052</name>
</gene>
<proteinExistence type="predicted"/>
<keyword evidence="2" id="KW-1185">Reference proteome</keyword>
<organism evidence="1 2">
    <name type="scientific">Trichomalopsis sarcophagae</name>
    <dbReference type="NCBI Taxonomy" id="543379"/>
    <lineage>
        <taxon>Eukaryota</taxon>
        <taxon>Metazoa</taxon>
        <taxon>Ecdysozoa</taxon>
        <taxon>Arthropoda</taxon>
        <taxon>Hexapoda</taxon>
        <taxon>Insecta</taxon>
        <taxon>Pterygota</taxon>
        <taxon>Neoptera</taxon>
        <taxon>Endopterygota</taxon>
        <taxon>Hymenoptera</taxon>
        <taxon>Apocrita</taxon>
        <taxon>Proctotrupomorpha</taxon>
        <taxon>Chalcidoidea</taxon>
        <taxon>Pteromalidae</taxon>
        <taxon>Pteromalinae</taxon>
        <taxon>Trichomalopsis</taxon>
    </lineage>
</organism>
<reference evidence="1 2" key="1">
    <citation type="journal article" date="2017" name="Curr. Biol.">
        <title>The Evolution of Venom by Co-option of Single-Copy Genes.</title>
        <authorList>
            <person name="Martinson E.O."/>
            <person name="Mrinalini"/>
            <person name="Kelkar Y.D."/>
            <person name="Chang C.H."/>
            <person name="Werren J.H."/>
        </authorList>
    </citation>
    <scope>NUCLEOTIDE SEQUENCE [LARGE SCALE GENOMIC DNA]</scope>
    <source>
        <strain evidence="1 2">Alberta</strain>
        <tissue evidence="1">Whole body</tissue>
    </source>
</reference>
<sequence>MCSHCDGTKLCQNDIYVCRLYDTGTNEGKMSAFCGHAMLASASKMPARSAACRDSILSERNSRRMPALLAARLRKFSSAQFTEQGFSMYSIVKSVDFVDLGYYLSI</sequence>
<name>A0A232EGV5_9HYME</name>
<dbReference type="Proteomes" id="UP000215335">
    <property type="component" value="Unassembled WGS sequence"/>
</dbReference>
<protein>
    <submittedName>
        <fullName evidence="1">Uncharacterized protein</fullName>
    </submittedName>
</protein>
<evidence type="ECO:0000313" key="1">
    <source>
        <dbReference type="EMBL" id="OXU17590.1"/>
    </source>
</evidence>
<evidence type="ECO:0000313" key="2">
    <source>
        <dbReference type="Proteomes" id="UP000215335"/>
    </source>
</evidence>